<organism evidence="2 3">
    <name type="scientific">Spiroplasma clarkii</name>
    <dbReference type="NCBI Taxonomy" id="2139"/>
    <lineage>
        <taxon>Bacteria</taxon>
        <taxon>Bacillati</taxon>
        <taxon>Mycoplasmatota</taxon>
        <taxon>Mollicutes</taxon>
        <taxon>Entomoplasmatales</taxon>
        <taxon>Spiroplasmataceae</taxon>
        <taxon>Spiroplasma</taxon>
    </lineage>
</organism>
<feature type="transmembrane region" description="Helical" evidence="1">
    <location>
        <begin position="59"/>
        <end position="81"/>
    </location>
</feature>
<sequence length="84" mass="9590">MILSKNLAYILLAVGIVLMFVGIFLTYILLKVKSFKNANKNNFNIVAKQTKEFKIWQHYAFIALMFLVYVCAIVLICLALQTVS</sequence>
<accession>A0A1Y0L2Q5</accession>
<keyword evidence="1" id="KW-0812">Transmembrane</keyword>
<name>A0A1Y0L2Q5_9MOLU</name>
<dbReference type="AlphaFoldDB" id="A0A1Y0L2Q5"/>
<evidence type="ECO:0000313" key="3">
    <source>
        <dbReference type="Proteomes" id="UP000231179"/>
    </source>
</evidence>
<keyword evidence="1" id="KW-1133">Transmembrane helix</keyword>
<gene>
    <name evidence="2" type="ORF">SCLAR_v1c10770</name>
</gene>
<proteinExistence type="predicted"/>
<keyword evidence="3" id="KW-1185">Reference proteome</keyword>
<keyword evidence="1" id="KW-0472">Membrane</keyword>
<evidence type="ECO:0000313" key="2">
    <source>
        <dbReference type="EMBL" id="ATX71377.1"/>
    </source>
</evidence>
<dbReference type="RefSeq" id="WP_100254916.1">
    <property type="nucleotide sequence ID" value="NZ_CP015819.1"/>
</dbReference>
<reference evidence="2 3" key="1">
    <citation type="submission" date="2017-11" db="EMBL/GenBank/DDBJ databases">
        <title>Complete genome sequence of Spiroplasma clarkii CN-5 (DSM 19994).</title>
        <authorList>
            <person name="Tsai Y.-M."/>
            <person name="Chang A."/>
            <person name="Lo W.-S."/>
            <person name="Kuo C.-H."/>
        </authorList>
    </citation>
    <scope>NUCLEOTIDE SEQUENCE [LARGE SCALE GENOMIC DNA]</scope>
    <source>
        <strain evidence="2 3">CN-5</strain>
    </source>
</reference>
<dbReference type="Proteomes" id="UP000231179">
    <property type="component" value="Chromosome"/>
</dbReference>
<evidence type="ECO:0000256" key="1">
    <source>
        <dbReference type="SAM" id="Phobius"/>
    </source>
</evidence>
<protein>
    <submittedName>
        <fullName evidence="2">Uncharacterized protein</fullName>
    </submittedName>
</protein>
<feature type="transmembrane region" description="Helical" evidence="1">
    <location>
        <begin position="6"/>
        <end position="30"/>
    </location>
</feature>
<dbReference type="KEGG" id="scla:SCLARK_001540"/>
<dbReference type="EMBL" id="CP024870">
    <property type="protein sequence ID" value="ATX71377.1"/>
    <property type="molecule type" value="Genomic_DNA"/>
</dbReference>